<dbReference type="Gene3D" id="3.40.630.30">
    <property type="match status" value="1"/>
</dbReference>
<dbReference type="InterPro" id="IPR050832">
    <property type="entry name" value="Bact_Acetyltransf"/>
</dbReference>
<gene>
    <name evidence="4" type="ORF">GCM10009768_00300</name>
</gene>
<dbReference type="InterPro" id="IPR016181">
    <property type="entry name" value="Acyl_CoA_acyltransferase"/>
</dbReference>
<dbReference type="CDD" id="cd04301">
    <property type="entry name" value="NAT_SF"/>
    <property type="match status" value="1"/>
</dbReference>
<evidence type="ECO:0000256" key="2">
    <source>
        <dbReference type="ARBA" id="ARBA00023315"/>
    </source>
</evidence>
<reference evidence="4 5" key="1">
    <citation type="journal article" date="2019" name="Int. J. Syst. Evol. Microbiol.">
        <title>The Global Catalogue of Microorganisms (GCM) 10K type strain sequencing project: providing services to taxonomists for standard genome sequencing and annotation.</title>
        <authorList>
            <consortium name="The Broad Institute Genomics Platform"/>
            <consortium name="The Broad Institute Genome Sequencing Center for Infectious Disease"/>
            <person name="Wu L."/>
            <person name="Ma J."/>
        </authorList>
    </citation>
    <scope>NUCLEOTIDE SEQUENCE [LARGE SCALE GENOMIC DNA]</scope>
    <source>
        <strain evidence="4 5">JCM 14736</strain>
    </source>
</reference>
<proteinExistence type="predicted"/>
<dbReference type="Pfam" id="PF00583">
    <property type="entry name" value="Acetyltransf_1"/>
    <property type="match status" value="1"/>
</dbReference>
<keyword evidence="5" id="KW-1185">Reference proteome</keyword>
<name>A0ABN2L681_9MICO</name>
<dbReference type="EMBL" id="BAAAOB010000001">
    <property type="protein sequence ID" value="GAA1775796.1"/>
    <property type="molecule type" value="Genomic_DNA"/>
</dbReference>
<protein>
    <submittedName>
        <fullName evidence="4">GNAT family N-acetyltransferase</fullName>
    </submittedName>
</protein>
<evidence type="ECO:0000313" key="5">
    <source>
        <dbReference type="Proteomes" id="UP001500851"/>
    </source>
</evidence>
<dbReference type="InterPro" id="IPR000182">
    <property type="entry name" value="GNAT_dom"/>
</dbReference>
<dbReference type="PROSITE" id="PS51186">
    <property type="entry name" value="GNAT"/>
    <property type="match status" value="1"/>
</dbReference>
<accession>A0ABN2L681</accession>
<evidence type="ECO:0000313" key="4">
    <source>
        <dbReference type="EMBL" id="GAA1775796.1"/>
    </source>
</evidence>
<keyword evidence="1" id="KW-0808">Transferase</keyword>
<feature type="domain" description="N-acetyltransferase" evidence="3">
    <location>
        <begin position="1"/>
        <end position="158"/>
    </location>
</feature>
<organism evidence="4 5">
    <name type="scientific">Leucobacter iarius</name>
    <dbReference type="NCBI Taxonomy" id="333963"/>
    <lineage>
        <taxon>Bacteria</taxon>
        <taxon>Bacillati</taxon>
        <taxon>Actinomycetota</taxon>
        <taxon>Actinomycetes</taxon>
        <taxon>Micrococcales</taxon>
        <taxon>Microbacteriaceae</taxon>
        <taxon>Leucobacter</taxon>
    </lineage>
</organism>
<keyword evidence="2" id="KW-0012">Acyltransferase</keyword>
<dbReference type="PANTHER" id="PTHR43877:SF2">
    <property type="entry name" value="AMINOALKYLPHOSPHONATE N-ACETYLTRANSFERASE-RELATED"/>
    <property type="match status" value="1"/>
</dbReference>
<sequence length="162" mass="17994">MEILTVRPDDAEAVALIRDYLSDVVARWWGRPAEAHEVDRAVREEPADGLREPAGILLIGRIDGAAVGMAGLRFPGDGTAELTKVFARPSARGRGVASALLDRLEAEARARGMREVRLETRSDLVEACRMYERRGYEPVAPFSDSPYCDRWYALRMLPVPVV</sequence>
<dbReference type="PANTHER" id="PTHR43877">
    <property type="entry name" value="AMINOALKYLPHOSPHONATE N-ACETYLTRANSFERASE-RELATED-RELATED"/>
    <property type="match status" value="1"/>
</dbReference>
<dbReference type="Proteomes" id="UP001500851">
    <property type="component" value="Unassembled WGS sequence"/>
</dbReference>
<dbReference type="SUPFAM" id="SSF55729">
    <property type="entry name" value="Acyl-CoA N-acyltransferases (Nat)"/>
    <property type="match status" value="1"/>
</dbReference>
<evidence type="ECO:0000256" key="1">
    <source>
        <dbReference type="ARBA" id="ARBA00022679"/>
    </source>
</evidence>
<comment type="caution">
    <text evidence="4">The sequence shown here is derived from an EMBL/GenBank/DDBJ whole genome shotgun (WGS) entry which is preliminary data.</text>
</comment>
<evidence type="ECO:0000259" key="3">
    <source>
        <dbReference type="PROSITE" id="PS51186"/>
    </source>
</evidence>